<keyword evidence="5" id="KW-1185">Reference proteome</keyword>
<reference evidence="4 5" key="1">
    <citation type="journal article" date="2018" name="Evol. Lett.">
        <title>Horizontal gene cluster transfer increased hallucinogenic mushroom diversity.</title>
        <authorList>
            <person name="Reynolds H.T."/>
            <person name="Vijayakumar V."/>
            <person name="Gluck-Thaler E."/>
            <person name="Korotkin H.B."/>
            <person name="Matheny P.B."/>
            <person name="Slot J.C."/>
        </authorList>
    </citation>
    <scope>NUCLEOTIDE SEQUENCE [LARGE SCALE GENOMIC DNA]</scope>
    <source>
        <strain evidence="4 5">SRW20</strain>
    </source>
</reference>
<feature type="region of interest" description="Disordered" evidence="1">
    <location>
        <begin position="218"/>
        <end position="242"/>
    </location>
</feature>
<dbReference type="AlphaFoldDB" id="A0A409XXH5"/>
<dbReference type="EMBL" id="NHYE01001424">
    <property type="protein sequence ID" value="PPQ95472.1"/>
    <property type="molecule type" value="Genomic_DNA"/>
</dbReference>
<keyword evidence="3" id="KW-0732">Signal</keyword>
<proteinExistence type="predicted"/>
<keyword evidence="2" id="KW-0472">Membrane</keyword>
<feature type="chain" id="PRO_5019416082" evidence="3">
    <location>
        <begin position="25"/>
        <end position="347"/>
    </location>
</feature>
<sequence>MAFYLWSWIFIFQTLLMIIRPAYAAPVSHDYQALARRSLETVFIRGLTDEQRVKNTYVALAITAGVVLLAIIVGIALLYLRHRVVVSELETGVSVNETKPHWWMVESKNEKMDWWRLSRRFSGIPPVESPQSDSGRSRIDRLKDALNIQRKNKNQAPILPVSRPLPPVDQKLPMPLEDVQPRYPESLERGFQAPIYPVQGPQVPKLVITPSIPPRAVVTQGQRATLSRSLARSGAPRSPASRRWLHRKSFRNPFLPLGAADAALPKISAPVAVTIDPSNPKLNYAFSIKEPRPAPLPPTGARNLAVPVPNKVGMRKPAPLKLDQPFDAPRVRIGLPANPRLGVSPAF</sequence>
<name>A0A409XXH5_9AGAR</name>
<evidence type="ECO:0000313" key="5">
    <source>
        <dbReference type="Proteomes" id="UP000284706"/>
    </source>
</evidence>
<evidence type="ECO:0000256" key="1">
    <source>
        <dbReference type="SAM" id="MobiDB-lite"/>
    </source>
</evidence>
<accession>A0A409XXH5</accession>
<feature type="signal peptide" evidence="3">
    <location>
        <begin position="1"/>
        <end position="24"/>
    </location>
</feature>
<dbReference type="InParanoid" id="A0A409XXH5"/>
<dbReference type="OrthoDB" id="2962799at2759"/>
<keyword evidence="2" id="KW-1133">Transmembrane helix</keyword>
<gene>
    <name evidence="4" type="ORF">CVT26_008500</name>
</gene>
<organism evidence="4 5">
    <name type="scientific">Gymnopilus dilepis</name>
    <dbReference type="NCBI Taxonomy" id="231916"/>
    <lineage>
        <taxon>Eukaryota</taxon>
        <taxon>Fungi</taxon>
        <taxon>Dikarya</taxon>
        <taxon>Basidiomycota</taxon>
        <taxon>Agaricomycotina</taxon>
        <taxon>Agaricomycetes</taxon>
        <taxon>Agaricomycetidae</taxon>
        <taxon>Agaricales</taxon>
        <taxon>Agaricineae</taxon>
        <taxon>Hymenogastraceae</taxon>
        <taxon>Gymnopilus</taxon>
    </lineage>
</organism>
<feature type="compositionally biased region" description="Low complexity" evidence="1">
    <location>
        <begin position="226"/>
        <end position="242"/>
    </location>
</feature>
<evidence type="ECO:0000313" key="4">
    <source>
        <dbReference type="EMBL" id="PPQ95472.1"/>
    </source>
</evidence>
<evidence type="ECO:0000256" key="3">
    <source>
        <dbReference type="SAM" id="SignalP"/>
    </source>
</evidence>
<protein>
    <submittedName>
        <fullName evidence="4">Uncharacterized protein</fullName>
    </submittedName>
</protein>
<feature type="transmembrane region" description="Helical" evidence="2">
    <location>
        <begin position="57"/>
        <end position="80"/>
    </location>
</feature>
<keyword evidence="2" id="KW-0812">Transmembrane</keyword>
<dbReference type="Proteomes" id="UP000284706">
    <property type="component" value="Unassembled WGS sequence"/>
</dbReference>
<evidence type="ECO:0000256" key="2">
    <source>
        <dbReference type="SAM" id="Phobius"/>
    </source>
</evidence>
<comment type="caution">
    <text evidence="4">The sequence shown here is derived from an EMBL/GenBank/DDBJ whole genome shotgun (WGS) entry which is preliminary data.</text>
</comment>